<accession>A0ABD0YC53</accession>
<name>A0ABD0YC53_9HEMI</name>
<evidence type="ECO:0000256" key="1">
    <source>
        <dbReference type="SAM" id="MobiDB-lite"/>
    </source>
</evidence>
<gene>
    <name evidence="2" type="ORF">AAG570_005070</name>
</gene>
<dbReference type="Proteomes" id="UP001558652">
    <property type="component" value="Unassembled WGS sequence"/>
</dbReference>
<protein>
    <submittedName>
        <fullName evidence="2">Uncharacterized protein</fullName>
    </submittedName>
</protein>
<proteinExistence type="predicted"/>
<reference evidence="2 3" key="1">
    <citation type="submission" date="2024-07" db="EMBL/GenBank/DDBJ databases">
        <title>Chromosome-level genome assembly of the water stick insect Ranatra chinensis (Heteroptera: Nepidae).</title>
        <authorList>
            <person name="Liu X."/>
        </authorList>
    </citation>
    <scope>NUCLEOTIDE SEQUENCE [LARGE SCALE GENOMIC DNA]</scope>
    <source>
        <strain evidence="2">Cailab_2021Rc</strain>
        <tissue evidence="2">Muscle</tissue>
    </source>
</reference>
<dbReference type="EMBL" id="JBFDAA010000017">
    <property type="protein sequence ID" value="KAL1116598.1"/>
    <property type="molecule type" value="Genomic_DNA"/>
</dbReference>
<dbReference type="AlphaFoldDB" id="A0ABD0YC53"/>
<evidence type="ECO:0000313" key="2">
    <source>
        <dbReference type="EMBL" id="KAL1116598.1"/>
    </source>
</evidence>
<evidence type="ECO:0000313" key="3">
    <source>
        <dbReference type="Proteomes" id="UP001558652"/>
    </source>
</evidence>
<feature type="region of interest" description="Disordered" evidence="1">
    <location>
        <begin position="1"/>
        <end position="47"/>
    </location>
</feature>
<sequence length="135" mass="14048">MGRGVVQRDCAGAMELPTSERGWYGSSDGLRSDDGGGGGDPPSAAHSASIAAAAAAASVLEPQYHGVPPPYYHHIPPYASSQNLSSGFQVPLRRLQTPKRPEVIAAADVVVPPPLAPQRNVSCRQITIALSLVPQ</sequence>
<comment type="caution">
    <text evidence="2">The sequence shown here is derived from an EMBL/GenBank/DDBJ whole genome shotgun (WGS) entry which is preliminary data.</text>
</comment>
<keyword evidence="3" id="KW-1185">Reference proteome</keyword>
<organism evidence="2 3">
    <name type="scientific">Ranatra chinensis</name>
    <dbReference type="NCBI Taxonomy" id="642074"/>
    <lineage>
        <taxon>Eukaryota</taxon>
        <taxon>Metazoa</taxon>
        <taxon>Ecdysozoa</taxon>
        <taxon>Arthropoda</taxon>
        <taxon>Hexapoda</taxon>
        <taxon>Insecta</taxon>
        <taxon>Pterygota</taxon>
        <taxon>Neoptera</taxon>
        <taxon>Paraneoptera</taxon>
        <taxon>Hemiptera</taxon>
        <taxon>Heteroptera</taxon>
        <taxon>Panheteroptera</taxon>
        <taxon>Nepomorpha</taxon>
        <taxon>Nepidae</taxon>
        <taxon>Ranatrinae</taxon>
        <taxon>Ranatra</taxon>
    </lineage>
</organism>